<accession>A0A024P7B3</accession>
<dbReference type="Proteomes" id="UP000028868">
    <property type="component" value="Unassembled WGS sequence"/>
</dbReference>
<keyword evidence="1" id="KW-0472">Membrane</keyword>
<feature type="transmembrane region" description="Helical" evidence="1">
    <location>
        <begin position="34"/>
        <end position="52"/>
    </location>
</feature>
<dbReference type="InterPro" id="IPR006750">
    <property type="entry name" value="YdcZ"/>
</dbReference>
<dbReference type="AlphaFoldDB" id="A0A024P7B3"/>
<dbReference type="PANTHER" id="PTHR34821:SF3">
    <property type="entry name" value="MEMBRANE PROTEIN"/>
    <property type="match status" value="1"/>
</dbReference>
<feature type="transmembrane region" description="Helical" evidence="1">
    <location>
        <begin position="91"/>
        <end position="109"/>
    </location>
</feature>
<proteinExistence type="predicted"/>
<name>A0A024P7B3_9BACI</name>
<feature type="transmembrane region" description="Helical" evidence="1">
    <location>
        <begin position="64"/>
        <end position="85"/>
    </location>
</feature>
<dbReference type="RefSeq" id="WP_035508913.1">
    <property type="nucleotide sequence ID" value="NZ_CCDH010000001.1"/>
</dbReference>
<organism evidence="2 3">
    <name type="scientific">Halobacillus karajensis</name>
    <dbReference type="NCBI Taxonomy" id="195088"/>
    <lineage>
        <taxon>Bacteria</taxon>
        <taxon>Bacillati</taxon>
        <taxon>Bacillota</taxon>
        <taxon>Bacilli</taxon>
        <taxon>Bacillales</taxon>
        <taxon>Bacillaceae</taxon>
        <taxon>Halobacillus</taxon>
    </lineage>
</organism>
<evidence type="ECO:0000256" key="1">
    <source>
        <dbReference type="SAM" id="Phobius"/>
    </source>
</evidence>
<keyword evidence="3" id="KW-1185">Reference proteome</keyword>
<keyword evidence="1" id="KW-0812">Transmembrane</keyword>
<dbReference type="EMBL" id="CCDI010000003">
    <property type="protein sequence ID" value="CDQ24217.1"/>
    <property type="molecule type" value="Genomic_DNA"/>
</dbReference>
<comment type="caution">
    <text evidence="2">The sequence shown here is derived from an EMBL/GenBank/DDBJ whole genome shotgun (WGS) entry which is preliminary data.</text>
</comment>
<dbReference type="Pfam" id="PF04657">
    <property type="entry name" value="DMT_YdcZ"/>
    <property type="match status" value="1"/>
</dbReference>
<gene>
    <name evidence="2" type="ORF">BN983_02489</name>
</gene>
<reference evidence="3" key="1">
    <citation type="submission" date="2014-03" db="EMBL/GenBank/DDBJ databases">
        <authorList>
            <person name="Urmite Genomes U."/>
        </authorList>
    </citation>
    <scope>NUCLEOTIDE SEQUENCE [LARGE SCALE GENOMIC DNA]</scope>
    <source>
        <strain evidence="3">HD-03</strain>
    </source>
</reference>
<evidence type="ECO:0000313" key="3">
    <source>
        <dbReference type="Proteomes" id="UP000028868"/>
    </source>
</evidence>
<protein>
    <recommendedName>
        <fullName evidence="4">Transporter family-2 protein</fullName>
    </recommendedName>
</protein>
<sequence>MKGAIFSLLGGLCITMQGIFNARMSDSIGGWHTTSMVHLVAFTISILIYFYVRDGKGKSFKQVPILYLIGGTFGVIVVFAELSAIKMIGPASAIAILLVSQIGTAFVIESKGWFGQNKIPVTLKQGIGIGMMLAGVIFFQL</sequence>
<evidence type="ECO:0000313" key="2">
    <source>
        <dbReference type="EMBL" id="CDQ24217.1"/>
    </source>
</evidence>
<keyword evidence="1" id="KW-1133">Transmembrane helix</keyword>
<feature type="transmembrane region" description="Helical" evidence="1">
    <location>
        <begin position="121"/>
        <end position="139"/>
    </location>
</feature>
<dbReference type="GO" id="GO:0005886">
    <property type="term" value="C:plasma membrane"/>
    <property type="evidence" value="ECO:0007669"/>
    <property type="project" value="TreeGrafter"/>
</dbReference>
<dbReference type="PANTHER" id="PTHR34821">
    <property type="entry name" value="INNER MEMBRANE PROTEIN YDCZ"/>
    <property type="match status" value="1"/>
</dbReference>
<reference evidence="2 3" key="2">
    <citation type="submission" date="2014-05" db="EMBL/GenBank/DDBJ databases">
        <title>Draft genome sequence of Halobacillus karajensis HK-03.</title>
        <authorList>
            <person name="Khelaifia S."/>
            <person name="Croce O."/>
            <person name="Lagier J.C."/>
            <person name="Raoult D."/>
        </authorList>
    </citation>
    <scope>NUCLEOTIDE SEQUENCE [LARGE SCALE GENOMIC DNA]</scope>
    <source>
        <strain evidence="2 3">HD-03</strain>
    </source>
</reference>
<evidence type="ECO:0008006" key="4">
    <source>
        <dbReference type="Google" id="ProtNLM"/>
    </source>
</evidence>
<dbReference type="OrthoDB" id="9789346at2"/>